<accession>A0A1D3TDR9</accession>
<dbReference type="OMA" id="ALTQDYF"/>
<feature type="region of interest" description="Disordered" evidence="1">
    <location>
        <begin position="55"/>
        <end position="82"/>
    </location>
</feature>
<evidence type="ECO:0000256" key="2">
    <source>
        <dbReference type="SAM" id="Phobius"/>
    </source>
</evidence>
<reference evidence="3 4" key="1">
    <citation type="submission" date="2016-06" db="EMBL/GenBank/DDBJ databases">
        <authorList>
            <consortium name="Pathogen Informatics"/>
        </authorList>
    </citation>
    <scope>NUCLEOTIDE SEQUENCE [LARGE SCALE GENOMIC DNA]</scope>
</reference>
<feature type="compositionally biased region" description="Polar residues" evidence="1">
    <location>
        <begin position="65"/>
        <end position="78"/>
    </location>
</feature>
<keyword evidence="4" id="KW-1185">Reference proteome</keyword>
<name>A0A1D3TDR9_PLAMA</name>
<evidence type="ECO:0008006" key="5">
    <source>
        <dbReference type="Google" id="ProtNLM"/>
    </source>
</evidence>
<evidence type="ECO:0000313" key="3">
    <source>
        <dbReference type="EMBL" id="SCP03108.1"/>
    </source>
</evidence>
<evidence type="ECO:0000256" key="1">
    <source>
        <dbReference type="SAM" id="MobiDB-lite"/>
    </source>
</evidence>
<dbReference type="Proteomes" id="UP000219813">
    <property type="component" value="Chromosome 14"/>
</dbReference>
<feature type="transmembrane region" description="Helical" evidence="2">
    <location>
        <begin position="225"/>
        <end position="245"/>
    </location>
</feature>
<dbReference type="VEuPathDB" id="PlasmoDB:PmUG01_14016100"/>
<keyword evidence="2" id="KW-1133">Transmembrane helix</keyword>
<gene>
    <name evidence="3" type="primary">PmUG01_14016100</name>
    <name evidence="3" type="ORF">PMUG01_14016100</name>
</gene>
<dbReference type="AlphaFoldDB" id="A0A1D3TDR9"/>
<feature type="transmembrane region" description="Helical" evidence="2">
    <location>
        <begin position="6"/>
        <end position="23"/>
    </location>
</feature>
<dbReference type="EMBL" id="LT594635">
    <property type="protein sequence ID" value="SCP03108.1"/>
    <property type="molecule type" value="Genomic_DNA"/>
</dbReference>
<keyword evidence="2" id="KW-0472">Membrane</keyword>
<dbReference type="OrthoDB" id="385249at2759"/>
<organism evidence="3 4">
    <name type="scientific">Plasmodium malariae</name>
    <dbReference type="NCBI Taxonomy" id="5858"/>
    <lineage>
        <taxon>Eukaryota</taxon>
        <taxon>Sar</taxon>
        <taxon>Alveolata</taxon>
        <taxon>Apicomplexa</taxon>
        <taxon>Aconoidasida</taxon>
        <taxon>Haemosporida</taxon>
        <taxon>Plasmodiidae</taxon>
        <taxon>Plasmodium</taxon>
        <taxon>Plasmodium (Plasmodium)</taxon>
    </lineage>
</organism>
<protein>
    <recommendedName>
        <fullName evidence="5">Pv-fam-d protein</fullName>
    </recommendedName>
</protein>
<keyword evidence="2" id="KW-0812">Transmembrane</keyword>
<evidence type="ECO:0000313" key="4">
    <source>
        <dbReference type="Proteomes" id="UP000219813"/>
    </source>
</evidence>
<feature type="transmembrane region" description="Helical" evidence="2">
    <location>
        <begin position="200"/>
        <end position="219"/>
    </location>
</feature>
<dbReference type="RefSeq" id="XP_028864067.1">
    <property type="nucleotide sequence ID" value="XM_029007705.1"/>
</dbReference>
<sequence length="258" mass="29611">MNNYSLFINVLTFILLNLSWSCFNNITTTTFGKSWNNNNQTKTSDVRTIRSLSEREGMGRHKPNKTTMKTGNSQNADNGENYDESRYDALTQDYYDMMEDDITNGRGSSVSLLEMINNIDPKAQFTYCLDKLFTEDNDGEYDNYSNAPKKRSLGNFFKNINKRVENEMVSLINSGMQDNGYNTNGKKNKARNLKSFLKKYKLLSAVGILGILGLFFRFASQYTNLGYGILVIFAISVAFVLFKYMKVKKRLKFKNKHA</sequence>
<dbReference type="GeneID" id="39871473"/>
<proteinExistence type="predicted"/>
<dbReference type="KEGG" id="pmal:PMUG01_14016100"/>